<keyword evidence="2" id="KW-1185">Reference proteome</keyword>
<dbReference type="RefSeq" id="WP_119654004.1">
    <property type="nucleotide sequence ID" value="NZ_JBHUOI010000070.1"/>
</dbReference>
<reference evidence="1 2" key="1">
    <citation type="submission" date="2019-01" db="EMBL/GenBank/DDBJ databases">
        <title>Hymenobacter humicola sp. nov., isolated from soils in Antarctica.</title>
        <authorList>
            <person name="Sedlacek I."/>
            <person name="Holochova P."/>
            <person name="Kralova S."/>
            <person name="Pantucek R."/>
            <person name="Stankova E."/>
            <person name="Vrbovska V."/>
            <person name="Kristofova L."/>
            <person name="Svec P."/>
            <person name="Busse H.-J."/>
        </authorList>
    </citation>
    <scope>NUCLEOTIDE SEQUENCE [LARGE SCALE GENOMIC DNA]</scope>
    <source>
        <strain evidence="1 2">CCM 8852</strain>
    </source>
</reference>
<accession>A0A418R8G4</accession>
<dbReference type="AlphaFoldDB" id="A0A418R8G4"/>
<name>A0A418R8G4_9BACT</name>
<organism evidence="1 2">
    <name type="scientific">Hymenobacter rubripertinctus</name>
    <dbReference type="NCBI Taxonomy" id="2029981"/>
    <lineage>
        <taxon>Bacteria</taxon>
        <taxon>Pseudomonadati</taxon>
        <taxon>Bacteroidota</taxon>
        <taxon>Cytophagia</taxon>
        <taxon>Cytophagales</taxon>
        <taxon>Hymenobacteraceae</taxon>
        <taxon>Hymenobacter</taxon>
    </lineage>
</organism>
<dbReference type="EMBL" id="QYCN01000002">
    <property type="protein sequence ID" value="RIY13773.1"/>
    <property type="molecule type" value="Genomic_DNA"/>
</dbReference>
<protein>
    <submittedName>
        <fullName evidence="1">Uncharacterized protein</fullName>
    </submittedName>
</protein>
<sequence>MPQVCVFPKDVASLTGHSYDGAKRLLQRLRRQLGKPAGSYVSVGEFCRFTGLPEQEVAAALR</sequence>
<dbReference type="Proteomes" id="UP000284250">
    <property type="component" value="Unassembled WGS sequence"/>
</dbReference>
<evidence type="ECO:0000313" key="2">
    <source>
        <dbReference type="Proteomes" id="UP000284250"/>
    </source>
</evidence>
<comment type="caution">
    <text evidence="1">The sequence shown here is derived from an EMBL/GenBank/DDBJ whole genome shotgun (WGS) entry which is preliminary data.</text>
</comment>
<proteinExistence type="predicted"/>
<evidence type="ECO:0000313" key="1">
    <source>
        <dbReference type="EMBL" id="RIY13773.1"/>
    </source>
</evidence>
<gene>
    <name evidence="1" type="ORF">D0T11_01450</name>
</gene>